<evidence type="ECO:0000313" key="3">
    <source>
        <dbReference type="Proteomes" id="UP000196778"/>
    </source>
</evidence>
<feature type="domain" description="Phosphatidate phosphatase APP1 catalytic" evidence="1">
    <location>
        <begin position="141"/>
        <end position="292"/>
    </location>
</feature>
<reference evidence="3" key="1">
    <citation type="submission" date="2017-02" db="EMBL/GenBank/DDBJ databases">
        <authorList>
            <person name="Dridi B."/>
        </authorList>
    </citation>
    <scope>NUCLEOTIDE SEQUENCE [LARGE SCALE GENOMIC DNA]</scope>
    <source>
        <strain evidence="3">EB411</strain>
    </source>
</reference>
<dbReference type="PANTHER" id="PTHR28208:SF3">
    <property type="entry name" value="PHOSPHATIDATE PHOSPHATASE APP1"/>
    <property type="match status" value="1"/>
</dbReference>
<gene>
    <name evidence="2" type="ORF">FM119_07095</name>
</gene>
<protein>
    <submittedName>
        <fullName evidence="2">Conserved protein</fullName>
    </submittedName>
</protein>
<dbReference type="Pfam" id="PF09949">
    <property type="entry name" value="APP1_cat"/>
    <property type="match status" value="1"/>
</dbReference>
<dbReference type="InterPro" id="IPR052935">
    <property type="entry name" value="Mg2+_PAP"/>
</dbReference>
<evidence type="ECO:0000259" key="1">
    <source>
        <dbReference type="Pfam" id="PF09949"/>
    </source>
</evidence>
<dbReference type="RefSeq" id="WP_245827342.1">
    <property type="nucleotide sequence ID" value="NZ_FUKR01000036.1"/>
</dbReference>
<name>A0A1R4JDQ8_9MICO</name>
<accession>A0A1R4JDQ8</accession>
<keyword evidence="3" id="KW-1185">Reference proteome</keyword>
<dbReference type="Proteomes" id="UP000196778">
    <property type="component" value="Unassembled WGS sequence"/>
</dbReference>
<sequence>MPRGPLHRAARIDYAFQDWRAARAARRGAVPMPIGFIGYGSTGWVRVLARVLMTPEGEQPPERAAQRARGWRSFLAIPVNAATVIVTINGVDHEVTADRGGVVDVVVEAELEPGWSTIQLRCPGGPRVPAPVFIVDPATRFGIVSDVDDTVMVTVLPRPFVAAWNTFVRDEHARLPVPGMAVFLERMVRDNPGAPVIYLSTGAWNVAPTLTRFIERHLYPSGPLLLTDWGPTHDRVFRSGRAHKQDNLSRLAAEFPHIRWLLVGDDGQHDVELYDSFAEANPGHVAAIAIRRLSAGQAMLAGGRTKSDHGTGPRWYSAPDGSGLLRQIEADGLDGGRST</sequence>
<dbReference type="GO" id="GO:0008195">
    <property type="term" value="F:phosphatidate phosphatase activity"/>
    <property type="evidence" value="ECO:0007669"/>
    <property type="project" value="InterPro"/>
</dbReference>
<dbReference type="InterPro" id="IPR019236">
    <property type="entry name" value="APP1_cat"/>
</dbReference>
<evidence type="ECO:0000313" key="2">
    <source>
        <dbReference type="EMBL" id="SJN30311.1"/>
    </source>
</evidence>
<proteinExistence type="predicted"/>
<dbReference type="PANTHER" id="PTHR28208">
    <property type="entry name" value="PHOSPHATIDATE PHOSPHATASE APP1"/>
    <property type="match status" value="1"/>
</dbReference>
<dbReference type="AlphaFoldDB" id="A0A1R4JDQ8"/>
<organism evidence="2 3">
    <name type="scientific">Mycetocola reblochoni REB411</name>
    <dbReference type="NCBI Taxonomy" id="1255698"/>
    <lineage>
        <taxon>Bacteria</taxon>
        <taxon>Bacillati</taxon>
        <taxon>Actinomycetota</taxon>
        <taxon>Actinomycetes</taxon>
        <taxon>Micrococcales</taxon>
        <taxon>Microbacteriaceae</taxon>
        <taxon>Mycetocola</taxon>
    </lineage>
</organism>
<dbReference type="EMBL" id="FUKR01000036">
    <property type="protein sequence ID" value="SJN30311.1"/>
    <property type="molecule type" value="Genomic_DNA"/>
</dbReference>